<dbReference type="RefSeq" id="WP_310921714.1">
    <property type="nucleotide sequence ID" value="NZ_JAMQON010000009.1"/>
</dbReference>
<feature type="compositionally biased region" description="Acidic residues" evidence="1">
    <location>
        <begin position="40"/>
        <end position="50"/>
    </location>
</feature>
<reference evidence="2 3" key="1">
    <citation type="submission" date="2022-06" db="EMBL/GenBank/DDBJ databases">
        <title>Haloarcula sp. a new haloarchaeum isolate from saline soil.</title>
        <authorList>
            <person name="Strakova D."/>
            <person name="Galisteo C."/>
            <person name="Sanchez-Porro C."/>
            <person name="Ventosa A."/>
        </authorList>
    </citation>
    <scope>NUCLEOTIDE SEQUENCE [LARGE SCALE GENOMIC DNA]</scope>
    <source>
        <strain evidence="2 3">S1CR25-12</strain>
    </source>
</reference>
<comment type="caution">
    <text evidence="2">The sequence shown here is derived from an EMBL/GenBank/DDBJ whole genome shotgun (WGS) entry which is preliminary data.</text>
</comment>
<accession>A0ABU2FJ54</accession>
<evidence type="ECO:0000313" key="3">
    <source>
        <dbReference type="Proteomes" id="UP001259659"/>
    </source>
</evidence>
<dbReference type="EMBL" id="JAMQON010000009">
    <property type="protein sequence ID" value="MDS0261865.1"/>
    <property type="molecule type" value="Genomic_DNA"/>
</dbReference>
<proteinExistence type="predicted"/>
<evidence type="ECO:0000313" key="2">
    <source>
        <dbReference type="EMBL" id="MDS0261865.1"/>
    </source>
</evidence>
<dbReference type="Proteomes" id="UP001259659">
    <property type="component" value="Unassembled WGS sequence"/>
</dbReference>
<gene>
    <name evidence="2" type="ORF">NDI56_20890</name>
</gene>
<name>A0ABU2FJ54_9EURY</name>
<organism evidence="2 3">
    <name type="scientific">Haloarcula saliterrae</name>
    <dbReference type="NCBI Taxonomy" id="2950534"/>
    <lineage>
        <taxon>Archaea</taxon>
        <taxon>Methanobacteriati</taxon>
        <taxon>Methanobacteriota</taxon>
        <taxon>Stenosarchaea group</taxon>
        <taxon>Halobacteria</taxon>
        <taxon>Halobacteriales</taxon>
        <taxon>Haloarculaceae</taxon>
        <taxon>Haloarcula</taxon>
    </lineage>
</organism>
<keyword evidence="3" id="KW-1185">Reference proteome</keyword>
<sequence length="147" mass="16914">MKTEITITIEEDDKVPAAVREFVGDQLRGDGAAVEVQNESNEEPADEESETQSYEEVLDDLPSDEHRYVFRALVQNRGRARRVIHRAANQFEDSPFHEFDPDNPGSERGRIGQILWELEGLDYAYHDGNKWFPESDKFTKSALEADW</sequence>
<feature type="region of interest" description="Disordered" evidence="1">
    <location>
        <begin position="29"/>
        <end position="54"/>
    </location>
</feature>
<protein>
    <submittedName>
        <fullName evidence="2">Uncharacterized protein</fullName>
    </submittedName>
</protein>
<evidence type="ECO:0000256" key="1">
    <source>
        <dbReference type="SAM" id="MobiDB-lite"/>
    </source>
</evidence>